<reference evidence="2" key="1">
    <citation type="submission" date="2016-10" db="EMBL/GenBank/DDBJ databases">
        <authorList>
            <person name="de Groot N.N."/>
        </authorList>
    </citation>
    <scope>NUCLEOTIDE SEQUENCE [LARGE SCALE GENOMIC DNA]</scope>
    <source>
        <strain evidence="2">DSM 12489</strain>
    </source>
</reference>
<dbReference type="Proteomes" id="UP000182589">
    <property type="component" value="Unassembled WGS sequence"/>
</dbReference>
<gene>
    <name evidence="1" type="primary">yhbF</name>
    <name evidence="1" type="ORF">Heshes_08600</name>
    <name evidence="2" type="ORF">SAMN04489725_102171</name>
</gene>
<evidence type="ECO:0000313" key="2">
    <source>
        <dbReference type="EMBL" id="SDW14643.1"/>
    </source>
</evidence>
<sequence length="202" mass="22194">MQAEPVKNWRVMGSSTITGGSYNHISVMGEAVSTGDMECQSLRVMGMFQTHANVQVGFANIMGQMDVGGQLRGQRVRVMGELTVHGDCEVEQFLSRGAFSIDGLLNAGTIDVRLYGPCHVREIGCGSLRVSLKKPFFGRMRHVLTADVIEGDDVMLTYTKAHIVRGDRIRIGLGCDIDKIEYKTEYACHPRAHVASCEQRGS</sequence>
<organism evidence="2 3">
    <name type="scientific">Alicyclobacillus hesperidum</name>
    <dbReference type="NCBI Taxonomy" id="89784"/>
    <lineage>
        <taxon>Bacteria</taxon>
        <taxon>Bacillati</taxon>
        <taxon>Bacillota</taxon>
        <taxon>Bacilli</taxon>
        <taxon>Bacillales</taxon>
        <taxon>Alicyclobacillaceae</taxon>
        <taxon>Alicyclobacillus</taxon>
    </lineage>
</organism>
<dbReference type="AlphaFoldDB" id="A0A1H2R5B8"/>
<proteinExistence type="predicted"/>
<keyword evidence="3" id="KW-1185">Reference proteome</keyword>
<evidence type="ECO:0000313" key="3">
    <source>
        <dbReference type="Proteomes" id="UP000182589"/>
    </source>
</evidence>
<reference evidence="1" key="3">
    <citation type="submission" date="2023-02" db="EMBL/GenBank/DDBJ databases">
        <title>Proposal of a novel subspecies: Alicyclobacillus hesperidum subspecies aegle.</title>
        <authorList>
            <person name="Goto K."/>
            <person name="Fujii T."/>
            <person name="Yasui K."/>
            <person name="Mochida K."/>
            <person name="Kato-Tanaka Y."/>
            <person name="Morohoshi S."/>
            <person name="An S.Y."/>
            <person name="Kasai H."/>
            <person name="Yokota A."/>
        </authorList>
    </citation>
    <scope>NUCLEOTIDE SEQUENCE</scope>
    <source>
        <strain evidence="1">DSM 12766</strain>
    </source>
</reference>
<dbReference type="EMBL" id="FNOJ01000002">
    <property type="protein sequence ID" value="SDW14643.1"/>
    <property type="molecule type" value="Genomic_DNA"/>
</dbReference>
<dbReference type="EMBL" id="BSRA01000004">
    <property type="protein sequence ID" value="GLV13176.1"/>
    <property type="molecule type" value="Genomic_DNA"/>
</dbReference>
<dbReference type="RefSeq" id="WP_052012441.1">
    <property type="nucleotide sequence ID" value="NZ_BSRA01000004.1"/>
</dbReference>
<accession>A0A1H2R5B8</accession>
<dbReference type="STRING" id="89784.SAMN04489725_102171"/>
<reference evidence="3" key="2">
    <citation type="submission" date="2016-10" db="EMBL/GenBank/DDBJ databases">
        <authorList>
            <person name="Varghese N."/>
        </authorList>
    </citation>
    <scope>NUCLEOTIDE SEQUENCE [LARGE SCALE GENOMIC DNA]</scope>
    <source>
        <strain evidence="3">DSM 12489</strain>
    </source>
</reference>
<evidence type="ECO:0008006" key="4">
    <source>
        <dbReference type="Google" id="ProtNLM"/>
    </source>
</evidence>
<evidence type="ECO:0000313" key="1">
    <source>
        <dbReference type="EMBL" id="GLV13176.1"/>
    </source>
</evidence>
<protein>
    <recommendedName>
        <fullName evidence="4">Protein CcmA, bactofilin family</fullName>
    </recommendedName>
</protein>
<dbReference type="Proteomes" id="UP001157137">
    <property type="component" value="Unassembled WGS sequence"/>
</dbReference>
<name>A0A1H2R5B8_9BACL</name>